<dbReference type="EMBL" id="KZ772688">
    <property type="protein sequence ID" value="PTQ45138.1"/>
    <property type="molecule type" value="Genomic_DNA"/>
</dbReference>
<evidence type="ECO:0000313" key="2">
    <source>
        <dbReference type="EMBL" id="PTQ45138.1"/>
    </source>
</evidence>
<dbReference type="AlphaFoldDB" id="A0A2R6XGB3"/>
<dbReference type="PANTHER" id="PTHR33834">
    <property type="entry name" value="SIGNALING PEPTIDE TAXIMIN 2"/>
    <property type="match status" value="1"/>
</dbReference>
<dbReference type="PANTHER" id="PTHR33834:SF2">
    <property type="entry name" value="SIGNALING PEPTIDE TAXIMIN 1"/>
    <property type="match status" value="1"/>
</dbReference>
<dbReference type="Gramene" id="Mp6g11390.1">
    <property type="protein sequence ID" value="Mp6g11390.1.cds"/>
    <property type="gene ID" value="Mp6g11390"/>
</dbReference>
<sequence length="78" mass="8567">MSNDDDCLCRPCGFLLGLPFMLLSAILSLVGIIVWVIATLLICICPCGVCLAAVVSFAIWLIKMPIHVITWFTRQIPC</sequence>
<keyword evidence="1" id="KW-0472">Membrane</keyword>
<dbReference type="Proteomes" id="UP000244005">
    <property type="component" value="Unassembled WGS sequence"/>
</dbReference>
<accession>A0A2R6XGB3</accession>
<gene>
    <name evidence="2" type="ORF">MARPO_0016s0178</name>
</gene>
<keyword evidence="1" id="KW-1133">Transmembrane helix</keyword>
<keyword evidence="1" id="KW-0812">Transmembrane</keyword>
<organism evidence="2 3">
    <name type="scientific">Marchantia polymorpha</name>
    <name type="common">Common liverwort</name>
    <name type="synonym">Marchantia aquatica</name>
    <dbReference type="NCBI Taxonomy" id="3197"/>
    <lineage>
        <taxon>Eukaryota</taxon>
        <taxon>Viridiplantae</taxon>
        <taxon>Streptophyta</taxon>
        <taxon>Embryophyta</taxon>
        <taxon>Marchantiophyta</taxon>
        <taxon>Marchantiopsida</taxon>
        <taxon>Marchantiidae</taxon>
        <taxon>Marchantiales</taxon>
        <taxon>Marchantiaceae</taxon>
        <taxon>Marchantia</taxon>
    </lineage>
</organism>
<feature type="transmembrane region" description="Helical" evidence="1">
    <location>
        <begin position="12"/>
        <end position="33"/>
    </location>
</feature>
<feature type="transmembrane region" description="Helical" evidence="1">
    <location>
        <begin position="39"/>
        <end position="62"/>
    </location>
</feature>
<protein>
    <submittedName>
        <fullName evidence="2">Uncharacterized protein</fullName>
    </submittedName>
</protein>
<keyword evidence="3" id="KW-1185">Reference proteome</keyword>
<dbReference type="InterPro" id="IPR055283">
    <property type="entry name" value="TAXIMIN_1/2"/>
</dbReference>
<proteinExistence type="predicted"/>
<reference evidence="3" key="1">
    <citation type="journal article" date="2017" name="Cell">
        <title>Insights into land plant evolution garnered from the Marchantia polymorpha genome.</title>
        <authorList>
            <person name="Bowman J.L."/>
            <person name="Kohchi T."/>
            <person name="Yamato K.T."/>
            <person name="Jenkins J."/>
            <person name="Shu S."/>
            <person name="Ishizaki K."/>
            <person name="Yamaoka S."/>
            <person name="Nishihama R."/>
            <person name="Nakamura Y."/>
            <person name="Berger F."/>
            <person name="Adam C."/>
            <person name="Aki S.S."/>
            <person name="Althoff F."/>
            <person name="Araki T."/>
            <person name="Arteaga-Vazquez M.A."/>
            <person name="Balasubrmanian S."/>
            <person name="Barry K."/>
            <person name="Bauer D."/>
            <person name="Boehm C.R."/>
            <person name="Briginshaw L."/>
            <person name="Caballero-Perez J."/>
            <person name="Catarino B."/>
            <person name="Chen F."/>
            <person name="Chiyoda S."/>
            <person name="Chovatia M."/>
            <person name="Davies K.M."/>
            <person name="Delmans M."/>
            <person name="Demura T."/>
            <person name="Dierschke T."/>
            <person name="Dolan L."/>
            <person name="Dorantes-Acosta A.E."/>
            <person name="Eklund D.M."/>
            <person name="Florent S.N."/>
            <person name="Flores-Sandoval E."/>
            <person name="Fujiyama A."/>
            <person name="Fukuzawa H."/>
            <person name="Galik B."/>
            <person name="Grimanelli D."/>
            <person name="Grimwood J."/>
            <person name="Grossniklaus U."/>
            <person name="Hamada T."/>
            <person name="Haseloff J."/>
            <person name="Hetherington A.J."/>
            <person name="Higo A."/>
            <person name="Hirakawa Y."/>
            <person name="Hundley H.N."/>
            <person name="Ikeda Y."/>
            <person name="Inoue K."/>
            <person name="Inoue S.I."/>
            <person name="Ishida S."/>
            <person name="Jia Q."/>
            <person name="Kakita M."/>
            <person name="Kanazawa T."/>
            <person name="Kawai Y."/>
            <person name="Kawashima T."/>
            <person name="Kennedy M."/>
            <person name="Kinose K."/>
            <person name="Kinoshita T."/>
            <person name="Kohara Y."/>
            <person name="Koide E."/>
            <person name="Komatsu K."/>
            <person name="Kopischke S."/>
            <person name="Kubo M."/>
            <person name="Kyozuka J."/>
            <person name="Lagercrantz U."/>
            <person name="Lin S.S."/>
            <person name="Lindquist E."/>
            <person name="Lipzen A.M."/>
            <person name="Lu C.W."/>
            <person name="De Luna E."/>
            <person name="Martienssen R.A."/>
            <person name="Minamino N."/>
            <person name="Mizutani M."/>
            <person name="Mizutani M."/>
            <person name="Mochizuki N."/>
            <person name="Monte I."/>
            <person name="Mosher R."/>
            <person name="Nagasaki H."/>
            <person name="Nakagami H."/>
            <person name="Naramoto S."/>
            <person name="Nishitani K."/>
            <person name="Ohtani M."/>
            <person name="Okamoto T."/>
            <person name="Okumura M."/>
            <person name="Phillips J."/>
            <person name="Pollak B."/>
            <person name="Reinders A."/>
            <person name="Rovekamp M."/>
            <person name="Sano R."/>
            <person name="Sawa S."/>
            <person name="Schmid M.W."/>
            <person name="Shirakawa M."/>
            <person name="Solano R."/>
            <person name="Spunde A."/>
            <person name="Suetsugu N."/>
            <person name="Sugano S."/>
            <person name="Sugiyama A."/>
            <person name="Sun R."/>
            <person name="Suzuki Y."/>
            <person name="Takenaka M."/>
            <person name="Takezawa D."/>
            <person name="Tomogane H."/>
            <person name="Tsuzuki M."/>
            <person name="Ueda T."/>
            <person name="Umeda M."/>
            <person name="Ward J.M."/>
            <person name="Watanabe Y."/>
            <person name="Yazaki K."/>
            <person name="Yokoyama R."/>
            <person name="Yoshitake Y."/>
            <person name="Yotsui I."/>
            <person name="Zachgo S."/>
            <person name="Schmutz J."/>
        </authorList>
    </citation>
    <scope>NUCLEOTIDE SEQUENCE [LARGE SCALE GENOMIC DNA]</scope>
    <source>
        <strain evidence="3">Tak-1</strain>
    </source>
</reference>
<evidence type="ECO:0000256" key="1">
    <source>
        <dbReference type="SAM" id="Phobius"/>
    </source>
</evidence>
<name>A0A2R6XGB3_MARPO</name>
<dbReference type="OMA" id="MEWFISK"/>
<evidence type="ECO:0000313" key="3">
    <source>
        <dbReference type="Proteomes" id="UP000244005"/>
    </source>
</evidence>
<dbReference type="OrthoDB" id="1921758at2759"/>